<dbReference type="VEuPathDB" id="VectorBase:LDEU005275"/>
<dbReference type="InterPro" id="IPR001254">
    <property type="entry name" value="Trypsin_dom"/>
</dbReference>
<keyword evidence="3" id="KW-1185">Reference proteome</keyword>
<reference evidence="2 3" key="1">
    <citation type="journal article" date="2018" name="Gigascience">
        <title>Genomes of trombidid mites reveal novel predicted allergens and laterally-transferred genes associated with secondary metabolism.</title>
        <authorList>
            <person name="Dong X."/>
            <person name="Chaisiri K."/>
            <person name="Xia D."/>
            <person name="Armstrong S.D."/>
            <person name="Fang Y."/>
            <person name="Donnelly M.J."/>
            <person name="Kadowaki T."/>
            <person name="McGarry J.W."/>
            <person name="Darby A.C."/>
            <person name="Makepeace B.L."/>
        </authorList>
    </citation>
    <scope>NUCLEOTIDE SEQUENCE [LARGE SCALE GENOMIC DNA]</scope>
    <source>
        <strain evidence="2">UoL-UT</strain>
    </source>
</reference>
<dbReference type="EMBL" id="NCKV01002491">
    <property type="protein sequence ID" value="RWS26764.1"/>
    <property type="molecule type" value="Genomic_DNA"/>
</dbReference>
<evidence type="ECO:0000313" key="3">
    <source>
        <dbReference type="Proteomes" id="UP000288716"/>
    </source>
</evidence>
<dbReference type="PROSITE" id="PS00135">
    <property type="entry name" value="TRYPSIN_SER"/>
    <property type="match status" value="1"/>
</dbReference>
<dbReference type="AlphaFoldDB" id="A0A443SGW2"/>
<dbReference type="PANTHER" id="PTHR24260">
    <property type="match status" value="1"/>
</dbReference>
<dbReference type="Proteomes" id="UP000288716">
    <property type="component" value="Unassembled WGS sequence"/>
</dbReference>
<dbReference type="GO" id="GO:0004252">
    <property type="term" value="F:serine-type endopeptidase activity"/>
    <property type="evidence" value="ECO:0007669"/>
    <property type="project" value="InterPro"/>
</dbReference>
<dbReference type="GO" id="GO:0006508">
    <property type="term" value="P:proteolysis"/>
    <property type="evidence" value="ECO:0007669"/>
    <property type="project" value="InterPro"/>
</dbReference>
<dbReference type="InterPro" id="IPR043504">
    <property type="entry name" value="Peptidase_S1_PA_chymotrypsin"/>
</dbReference>
<dbReference type="InterPro" id="IPR009003">
    <property type="entry name" value="Peptidase_S1_PA"/>
</dbReference>
<dbReference type="PANTHER" id="PTHR24260:SF145">
    <property type="entry name" value="FI17609P1-RELATED"/>
    <property type="match status" value="1"/>
</dbReference>
<organism evidence="2 3">
    <name type="scientific">Leptotrombidium deliense</name>
    <dbReference type="NCBI Taxonomy" id="299467"/>
    <lineage>
        <taxon>Eukaryota</taxon>
        <taxon>Metazoa</taxon>
        <taxon>Ecdysozoa</taxon>
        <taxon>Arthropoda</taxon>
        <taxon>Chelicerata</taxon>
        <taxon>Arachnida</taxon>
        <taxon>Acari</taxon>
        <taxon>Acariformes</taxon>
        <taxon>Trombidiformes</taxon>
        <taxon>Prostigmata</taxon>
        <taxon>Anystina</taxon>
        <taxon>Parasitengona</taxon>
        <taxon>Trombiculoidea</taxon>
        <taxon>Trombiculidae</taxon>
        <taxon>Leptotrombidium</taxon>
    </lineage>
</organism>
<accession>A0A443SGW2</accession>
<evidence type="ECO:0000313" key="2">
    <source>
        <dbReference type="EMBL" id="RWS26764.1"/>
    </source>
</evidence>
<dbReference type="InterPro" id="IPR033116">
    <property type="entry name" value="TRYPSIN_SER"/>
</dbReference>
<gene>
    <name evidence="2" type="ORF">B4U80_10525</name>
</gene>
<dbReference type="InterPro" id="IPR051333">
    <property type="entry name" value="CLIP_Serine_Protease"/>
</dbReference>
<name>A0A443SGW2_9ACAR</name>
<dbReference type="STRING" id="299467.A0A443SGW2"/>
<dbReference type="Gene3D" id="2.40.10.10">
    <property type="entry name" value="Trypsin-like serine proteases"/>
    <property type="match status" value="1"/>
</dbReference>
<evidence type="ECO:0000259" key="1">
    <source>
        <dbReference type="Pfam" id="PF00089"/>
    </source>
</evidence>
<protein>
    <recommendedName>
        <fullName evidence="1">Peptidase S1 domain-containing protein</fullName>
    </recommendedName>
</protein>
<dbReference type="Pfam" id="PF00089">
    <property type="entry name" value="Trypsin"/>
    <property type="match status" value="1"/>
</dbReference>
<feature type="domain" description="Peptidase S1" evidence="1">
    <location>
        <begin position="1"/>
        <end position="96"/>
    </location>
</feature>
<sequence length="114" mass="12422">MGWGMTSWGSKASPDLLYINSDEKKDCANFFGPGQIWEKQICTHTQGNGVCSGDSGGPLSSKIDGRVTQVGINSFVVEGTCGVNPDVMTRVSEYVEDIYDQTQDAEYCENPNKE</sequence>
<dbReference type="SUPFAM" id="SSF50494">
    <property type="entry name" value="Trypsin-like serine proteases"/>
    <property type="match status" value="1"/>
</dbReference>
<comment type="caution">
    <text evidence="2">The sequence shown here is derived from an EMBL/GenBank/DDBJ whole genome shotgun (WGS) entry which is preliminary data.</text>
</comment>
<dbReference type="OrthoDB" id="6493914at2759"/>
<proteinExistence type="predicted"/>